<protein>
    <submittedName>
        <fullName evidence="2">Uncharacterized protein</fullName>
    </submittedName>
</protein>
<organism evidence="2">
    <name type="scientific">Siphoviridae sp. ctbvd11</name>
    <dbReference type="NCBI Taxonomy" id="2825567"/>
    <lineage>
        <taxon>Viruses</taxon>
        <taxon>Duplodnaviria</taxon>
        <taxon>Heunggongvirae</taxon>
        <taxon>Uroviricota</taxon>
        <taxon>Caudoviricetes</taxon>
    </lineage>
</organism>
<feature type="compositionally biased region" description="Polar residues" evidence="1">
    <location>
        <begin position="1204"/>
        <end position="1213"/>
    </location>
</feature>
<sequence length="1226" mass="141840">MLFHPILNQLANLDMAFLVKPADEQRIEGQTACFCPLCQKEEADDGEQGKAKQTPHLIIYNNERGGMYNGVGVDNNTKAEHGALRWMCTKTGKYGYGAIELYAAMRKLPMHGASLLRLCHDLVVRVCGDNEKTKAKWPALFAKMDYRTIAPQTIETFSFMPKTDFNPQELAALGCEVTSVKGIPQYGFGKDFNTRMLNEDFRIYAVDQVTLPNVVRNGQLVSEVIYGTPWNPLFVCFATDVIAPQGSCGCFFRPAMQQDPIVFSTCEDHSVRKVSKWLMGDKVFTYAMDHRSNNSTAVHSAIEKLQPGEVYTETKEIWVENETKDGEPKGTFHTEDKPIEIGDIKAQNIVFCRTPEDALSIYYAMRSLRQDKAQDKHFQKYCWYHVAFSLGRRNFWYIERGQWRQEKLDFNAVQYQKMKRFAERVIMIYPNDIASQRDCGAIATKYCDICYATLPDGFRSRYNQRWNWLYGCSPRSVRDYLMCYHMDDADNFKFDHDIRLPLYSRLRGANNTDPFEIEYPRDPRSGKLKPPTCKVSPTKVWLFMTCHGYYRMIDPESTDLVGQYIHLDRCFVEYIDQKSIIQATKVQLLQFTEQSWRYNDKERKMMSDCANLIDKNFSEKSAGGLQSMVIDFTESFDAHTEYFFFRNVALKITPEAITPVSYEKLNFFIPALAKKPYDFTMRVFNPPFVISESQEYKDKVAAIAQDEAQVNEDGSPVFTRAEIDQKKKDLDEWSHTYQWHVDWQGKQEKELWAPLRVIRGCSNVLWRRERDAIRNKEPLTKEEQAIIDSHFANMISCIGRVCYRSWADMTTICPYLLEDEVKDEKQASGGTGKSMMINILVNSAVNVLHIDLKKYKTEDKAQFALTDILKYPGKYRVVHWEDKPSNFSVEYFYNIVTSGSQVERKFGDPISLNLDNSPINVISSNSQLNNAAGSTARRFPLVSFSDRFAGANPMLHELERSPKDLMKSLADSPEKIAERDRNQIIYICALAVQFIMRYHTFAIAPQKNVQRRLMVREMTENSVNYFEWFFSRNDVYGVPICADDMFSEFMRDWSDASEGKSKEYSRATFKKKIRKYCEHMGITCNPDNLLVGEDNKRHGCFKLRAWVTEEYFVGREWENDDSVEPKLIRRVKTSKHVYFFFRSGKDHIPESYDELKRIAKEYVEGPDPLPYRDDDGNIVSLTSEEEERWKAFTSRKQGRRQAIPNGSDSSNAAATGGEIDKSDLPF</sequence>
<feature type="region of interest" description="Disordered" evidence="1">
    <location>
        <begin position="1190"/>
        <end position="1226"/>
    </location>
</feature>
<accession>A0A8S5QED6</accession>
<reference evidence="2" key="1">
    <citation type="journal article" date="2021" name="Proc. Natl. Acad. Sci. U.S.A.">
        <title>A Catalog of Tens of Thousands of Viruses from Human Metagenomes Reveals Hidden Associations with Chronic Diseases.</title>
        <authorList>
            <person name="Tisza M.J."/>
            <person name="Buck C.B."/>
        </authorList>
    </citation>
    <scope>NUCLEOTIDE SEQUENCE</scope>
    <source>
        <strain evidence="2">Ctbvd11</strain>
    </source>
</reference>
<name>A0A8S5QED6_9CAUD</name>
<proteinExistence type="predicted"/>
<evidence type="ECO:0000313" key="2">
    <source>
        <dbReference type="EMBL" id="DAE17169.1"/>
    </source>
</evidence>
<evidence type="ECO:0000256" key="1">
    <source>
        <dbReference type="SAM" id="MobiDB-lite"/>
    </source>
</evidence>
<dbReference type="EMBL" id="BK015636">
    <property type="protein sequence ID" value="DAE17169.1"/>
    <property type="molecule type" value="Genomic_DNA"/>
</dbReference>